<proteinExistence type="predicted"/>
<evidence type="ECO:0000313" key="2">
    <source>
        <dbReference type="Proteomes" id="UP000676967"/>
    </source>
</evidence>
<evidence type="ECO:0000313" key="1">
    <source>
        <dbReference type="EMBL" id="BCJ44744.1"/>
    </source>
</evidence>
<reference evidence="1 2" key="1">
    <citation type="submission" date="2020-08" db="EMBL/GenBank/DDBJ databases">
        <title>Whole genome shotgun sequence of Actinoplanes ianthinogenes NBRC 13996.</title>
        <authorList>
            <person name="Komaki H."/>
            <person name="Tamura T."/>
        </authorList>
    </citation>
    <scope>NUCLEOTIDE SEQUENCE [LARGE SCALE GENOMIC DNA]</scope>
    <source>
        <strain evidence="1 2">NBRC 13996</strain>
    </source>
</reference>
<sequence length="118" mass="12291">MAAAETEAFGTAGAMVAGLAGAARKASSRARNAGNDRSTEVRRAVVVMAVKVAVRPGRPGDAARRAGAFTRRWRRVGGTRAGLLARGETGLGRRCRAAARFEPVWATSDGSVSVLIRI</sequence>
<organism evidence="1 2">
    <name type="scientific">Actinoplanes ianthinogenes</name>
    <dbReference type="NCBI Taxonomy" id="122358"/>
    <lineage>
        <taxon>Bacteria</taxon>
        <taxon>Bacillati</taxon>
        <taxon>Actinomycetota</taxon>
        <taxon>Actinomycetes</taxon>
        <taxon>Micromonosporales</taxon>
        <taxon>Micromonosporaceae</taxon>
        <taxon>Actinoplanes</taxon>
    </lineage>
</organism>
<protein>
    <submittedName>
        <fullName evidence="1">Uncharacterized protein</fullName>
    </submittedName>
</protein>
<name>A0ABN6CGR6_9ACTN</name>
<dbReference type="Proteomes" id="UP000676967">
    <property type="component" value="Chromosome"/>
</dbReference>
<keyword evidence="2" id="KW-1185">Reference proteome</keyword>
<accession>A0ABN6CGR6</accession>
<dbReference type="EMBL" id="AP023356">
    <property type="protein sequence ID" value="BCJ44744.1"/>
    <property type="molecule type" value="Genomic_DNA"/>
</dbReference>
<gene>
    <name evidence="1" type="ORF">Aiant_54010</name>
</gene>